<comment type="caution">
    <text evidence="1">The sequence shown here is derived from an EMBL/GenBank/DDBJ whole genome shotgun (WGS) entry which is preliminary data.</text>
</comment>
<reference evidence="1 2" key="1">
    <citation type="journal article" date="2015" name="Nature">
        <title>rRNA introns, odd ribosomes, and small enigmatic genomes across a large radiation of phyla.</title>
        <authorList>
            <person name="Brown C.T."/>
            <person name="Hug L.A."/>
            <person name="Thomas B.C."/>
            <person name="Sharon I."/>
            <person name="Castelle C.J."/>
            <person name="Singh A."/>
            <person name="Wilkins M.J."/>
            <person name="Williams K.H."/>
            <person name="Banfield J.F."/>
        </authorList>
    </citation>
    <scope>NUCLEOTIDE SEQUENCE [LARGE SCALE GENOMIC DNA]</scope>
</reference>
<gene>
    <name evidence="1" type="ORF">UW61_C0024G0003</name>
</gene>
<dbReference type="EMBL" id="LCIZ01000024">
    <property type="protein sequence ID" value="KKT66579.1"/>
    <property type="molecule type" value="Genomic_DNA"/>
</dbReference>
<organism evidence="1 2">
    <name type="scientific">Candidatus Curtissbacteria bacterium GW2011_GWC1_44_33</name>
    <dbReference type="NCBI Taxonomy" id="1618413"/>
    <lineage>
        <taxon>Bacteria</taxon>
        <taxon>Candidatus Curtissiibacteriota</taxon>
    </lineage>
</organism>
<accession>A0A0G1M3T4</accession>
<evidence type="ECO:0000313" key="1">
    <source>
        <dbReference type="EMBL" id="KKT66579.1"/>
    </source>
</evidence>
<name>A0A0G1M3T4_9BACT</name>
<protein>
    <submittedName>
        <fullName evidence="1">Uncharacterized protein</fullName>
    </submittedName>
</protein>
<evidence type="ECO:0000313" key="2">
    <source>
        <dbReference type="Proteomes" id="UP000033901"/>
    </source>
</evidence>
<dbReference type="Proteomes" id="UP000033901">
    <property type="component" value="Unassembled WGS sequence"/>
</dbReference>
<sequence>MAFPEGKLSDWMLVEEDFSPRFDGRESRVERFFRTFWGSDEITQERVKGELVEAIFRWEPEVHSVEVLIDLADIAGYLQVEGALPGLIGIIDNKVPLSRDEESEMLRARVVSSVSAFATHEDAKSALSRWYMYDDGRFDWTCTEIICFGLIEGDPEDAQSLLERLLTRIDDPKYFDNPGLTASDLISFIKPDELERILKEIGTESAVKILSGMSIAREILTESGQV</sequence>
<dbReference type="AlphaFoldDB" id="A0A0G1M3T4"/>
<proteinExistence type="predicted"/>